<protein>
    <submittedName>
        <fullName evidence="1">Uncharacterized protein</fullName>
    </submittedName>
</protein>
<evidence type="ECO:0000313" key="1">
    <source>
        <dbReference type="EMBL" id="MVX66488.1"/>
    </source>
</evidence>
<evidence type="ECO:0000313" key="2">
    <source>
        <dbReference type="Proteomes" id="UP000656077"/>
    </source>
</evidence>
<accession>A0A964W4R3</accession>
<reference evidence="1" key="1">
    <citation type="submission" date="2019-12" db="EMBL/GenBank/DDBJ databases">
        <title>Microbes associate with the intestines of laboratory mice.</title>
        <authorList>
            <person name="Navarre W."/>
            <person name="Wong E."/>
        </authorList>
    </citation>
    <scope>NUCLEOTIDE SEQUENCE</scope>
    <source>
        <strain evidence="1">NM79_F5</strain>
    </source>
</reference>
<organism evidence="1 2">
    <name type="scientific">Clostridium chromiireducens</name>
    <dbReference type="NCBI Taxonomy" id="225345"/>
    <lineage>
        <taxon>Bacteria</taxon>
        <taxon>Bacillati</taxon>
        <taxon>Bacillota</taxon>
        <taxon>Clostridia</taxon>
        <taxon>Eubacteriales</taxon>
        <taxon>Clostridiaceae</taxon>
        <taxon>Clostridium</taxon>
    </lineage>
</organism>
<dbReference type="Proteomes" id="UP000656077">
    <property type="component" value="Unassembled WGS sequence"/>
</dbReference>
<dbReference type="RefSeq" id="WP_160361037.1">
    <property type="nucleotide sequence ID" value="NZ_WSRQ01000058.1"/>
</dbReference>
<name>A0A964W4R3_9CLOT</name>
<comment type="caution">
    <text evidence="1">The sequence shown here is derived from an EMBL/GenBank/DDBJ whole genome shotgun (WGS) entry which is preliminary data.</text>
</comment>
<proteinExistence type="predicted"/>
<dbReference type="EMBL" id="WSRQ01000058">
    <property type="protein sequence ID" value="MVX66488.1"/>
    <property type="molecule type" value="Genomic_DNA"/>
</dbReference>
<gene>
    <name evidence="1" type="ORF">GKZ28_22695</name>
</gene>
<sequence length="364" mass="42943">MSNNTDNLFNDMGLSDQDISYYKNQYKRIQIDFKNKKFDFNRLKNDRQYINVLKEYLKNNGYGYLFKTISKLSSDGKVDIVKMAKLLIDSNLIHKPDIKLNSKIQNKEIINYKKEFGLIEKFPLNYVSYDFPFKINDVDYGNKDNINCEIISSNSIMIGINIEKDEDVNFTEVIVIYTSYGVEKLEFSIKCDKNLKSLINLKDFDEFINICKCDYDKAFKIYKKEIFREWLEKKRYVTQIINYDEALSISRRVNNKSFEVFCALNKAYPVKLNKLIEKEIMDSNDISSENDTKEFATSEVNIIKEKDIEVLNVVENTVKENHQNVAITIEEIKDEVEETLENKTGKIQKVFDFIKNIFCKKNRK</sequence>
<dbReference type="AlphaFoldDB" id="A0A964W4R3"/>